<organism evidence="2 3">
    <name type="scientific">Trichoplax adhaerens</name>
    <name type="common">Trichoplax reptans</name>
    <dbReference type="NCBI Taxonomy" id="10228"/>
    <lineage>
        <taxon>Eukaryota</taxon>
        <taxon>Metazoa</taxon>
        <taxon>Placozoa</taxon>
        <taxon>Uniplacotomia</taxon>
        <taxon>Trichoplacea</taxon>
        <taxon>Trichoplacidae</taxon>
        <taxon>Trichoplax</taxon>
    </lineage>
</organism>
<evidence type="ECO:0000313" key="2">
    <source>
        <dbReference type="EMBL" id="EDV25264.1"/>
    </source>
</evidence>
<dbReference type="SUPFAM" id="SSF55315">
    <property type="entry name" value="L30e-like"/>
    <property type="match status" value="1"/>
</dbReference>
<dbReference type="HOGENOM" id="CLU_110977_0_0_1"/>
<dbReference type="GO" id="GO:0001514">
    <property type="term" value="P:selenocysteine incorporation"/>
    <property type="evidence" value="ECO:0007669"/>
    <property type="project" value="UniProtKB-ARBA"/>
</dbReference>
<dbReference type="GeneID" id="6752970"/>
<dbReference type="Pfam" id="PF01248">
    <property type="entry name" value="Ribosomal_L7Ae"/>
    <property type="match status" value="1"/>
</dbReference>
<feature type="domain" description="Ribosomal protein eL8/eL30/eS12/Gadd45" evidence="1">
    <location>
        <begin position="35"/>
        <end position="123"/>
    </location>
</feature>
<dbReference type="CTD" id="6752970"/>
<proteinExistence type="predicted"/>
<evidence type="ECO:0000313" key="3">
    <source>
        <dbReference type="Proteomes" id="UP000009022"/>
    </source>
</evidence>
<name>B3RU15_TRIAD</name>
<dbReference type="GO" id="GO:0035368">
    <property type="term" value="F:selenocysteine insertion sequence binding"/>
    <property type="evidence" value="ECO:0007669"/>
    <property type="project" value="InterPro"/>
</dbReference>
<dbReference type="AlphaFoldDB" id="B3RU15"/>
<dbReference type="InParanoid" id="B3RU15"/>
<keyword evidence="3" id="KW-1185">Reference proteome</keyword>
<dbReference type="EMBL" id="DS985244">
    <property type="protein sequence ID" value="EDV25264.1"/>
    <property type="molecule type" value="Genomic_DNA"/>
</dbReference>
<dbReference type="PANTHER" id="PTHR13284">
    <property type="entry name" value="GH01354P"/>
    <property type="match status" value="1"/>
</dbReference>
<dbReference type="eggNOG" id="ENOG502QUP4">
    <property type="taxonomic scope" value="Eukaryota"/>
</dbReference>
<dbReference type="FunFam" id="3.30.1330.30:FF:000004">
    <property type="entry name" value="selenocysteine insertion sequence-binding protein 2"/>
    <property type="match status" value="1"/>
</dbReference>
<evidence type="ECO:0000259" key="1">
    <source>
        <dbReference type="Pfam" id="PF01248"/>
    </source>
</evidence>
<dbReference type="PANTHER" id="PTHR13284:SF4">
    <property type="entry name" value="C2H2-TYPE DOMAIN-CONTAINING PROTEIN"/>
    <property type="match status" value="1"/>
</dbReference>
<dbReference type="STRING" id="10228.B3RU15"/>
<gene>
    <name evidence="2" type="ORF">TRIADDRAFT_24181</name>
</gene>
<dbReference type="KEGG" id="tad:TRIADDRAFT_24181"/>
<dbReference type="InterPro" id="IPR040051">
    <property type="entry name" value="SECISBP2"/>
</dbReference>
<dbReference type="InterPro" id="IPR029064">
    <property type="entry name" value="Ribosomal_eL30-like_sf"/>
</dbReference>
<reference evidence="2 3" key="1">
    <citation type="journal article" date="2008" name="Nature">
        <title>The Trichoplax genome and the nature of placozoans.</title>
        <authorList>
            <person name="Srivastava M."/>
            <person name="Begovic E."/>
            <person name="Chapman J."/>
            <person name="Putnam N.H."/>
            <person name="Hellsten U."/>
            <person name="Kawashima T."/>
            <person name="Kuo A."/>
            <person name="Mitros T."/>
            <person name="Salamov A."/>
            <person name="Carpenter M.L."/>
            <person name="Signorovitch A.Y."/>
            <person name="Moreno M.A."/>
            <person name="Kamm K."/>
            <person name="Grimwood J."/>
            <person name="Schmutz J."/>
            <person name="Shapiro H."/>
            <person name="Grigoriev I.V."/>
            <person name="Buss L.W."/>
            <person name="Schierwater B."/>
            <person name="Dellaporta S.L."/>
            <person name="Rokhsar D.S."/>
        </authorList>
    </citation>
    <scope>NUCLEOTIDE SEQUENCE [LARGE SCALE GENOMIC DNA]</scope>
    <source>
        <strain evidence="2 3">Grell-BS-1999</strain>
    </source>
</reference>
<sequence>RYCDHVLSKEINNYIWDLLRELVRFQDRQYQKDPIKAKIRRRYVLGLREIQKYLRLKKLKCVVISPNLEKITYEGGIDHTLQRIIETCHFQNVPVVFGLNRHSLGRAVKRHVPVSIVGVVNYDGVHVRM</sequence>
<feature type="non-terminal residue" evidence="2">
    <location>
        <position position="1"/>
    </location>
</feature>
<accession>B3RU15</accession>
<dbReference type="RefSeq" id="XP_002111297.1">
    <property type="nucleotide sequence ID" value="XM_002111261.1"/>
</dbReference>
<dbReference type="Proteomes" id="UP000009022">
    <property type="component" value="Unassembled WGS sequence"/>
</dbReference>
<dbReference type="OMA" id="RIIETCH"/>
<dbReference type="Gene3D" id="3.30.1330.30">
    <property type="match status" value="1"/>
</dbReference>
<dbReference type="InterPro" id="IPR004038">
    <property type="entry name" value="Ribosomal_eL8/eL30/eS12/Gad45"/>
</dbReference>
<protein>
    <recommendedName>
        <fullName evidence="1">Ribosomal protein eL8/eL30/eS12/Gadd45 domain-containing protein</fullName>
    </recommendedName>
</protein>
<dbReference type="OrthoDB" id="263617at2759"/>
<dbReference type="PhylomeDB" id="B3RU15"/>